<dbReference type="EMBL" id="LR796211">
    <property type="protein sequence ID" value="CAB4127528.1"/>
    <property type="molecule type" value="Genomic_DNA"/>
</dbReference>
<dbReference type="InterPro" id="IPR035421">
    <property type="entry name" value="Terminase_6C"/>
</dbReference>
<organism evidence="6">
    <name type="scientific">uncultured Caudovirales phage</name>
    <dbReference type="NCBI Taxonomy" id="2100421"/>
    <lineage>
        <taxon>Viruses</taxon>
        <taxon>Duplodnaviria</taxon>
        <taxon>Heunggongvirae</taxon>
        <taxon>Uroviricota</taxon>
        <taxon>Caudoviricetes</taxon>
        <taxon>Peduoviridae</taxon>
        <taxon>Maltschvirus</taxon>
        <taxon>Maltschvirus maltsch</taxon>
    </lineage>
</organism>
<name>A0A6J5KY80_9CAUD</name>
<evidence type="ECO:0000256" key="2">
    <source>
        <dbReference type="ARBA" id="ARBA00022741"/>
    </source>
</evidence>
<keyword evidence="2" id="KW-0547">Nucleotide-binding</keyword>
<keyword evidence="4" id="KW-0231">Viral genome packaging</keyword>
<feature type="domain" description="Terminase large subunit gp17-like C-terminal" evidence="5">
    <location>
        <begin position="316"/>
        <end position="463"/>
    </location>
</feature>
<proteinExistence type="predicted"/>
<accession>A0A6J5KY80</accession>
<evidence type="ECO:0000256" key="1">
    <source>
        <dbReference type="ARBA" id="ARBA00022612"/>
    </source>
</evidence>
<dbReference type="NCBIfam" id="TIGR01630">
    <property type="entry name" value="psiM2_ORF9"/>
    <property type="match status" value="1"/>
</dbReference>
<evidence type="ECO:0000256" key="3">
    <source>
        <dbReference type="ARBA" id="ARBA00022840"/>
    </source>
</evidence>
<evidence type="ECO:0000259" key="5">
    <source>
        <dbReference type="Pfam" id="PF17289"/>
    </source>
</evidence>
<reference evidence="6" key="1">
    <citation type="submission" date="2020-04" db="EMBL/GenBank/DDBJ databases">
        <authorList>
            <person name="Chiriac C."/>
            <person name="Salcher M."/>
            <person name="Ghai R."/>
            <person name="Kavagutti S V."/>
        </authorList>
    </citation>
    <scope>NUCLEOTIDE SEQUENCE</scope>
</reference>
<evidence type="ECO:0000256" key="4">
    <source>
        <dbReference type="ARBA" id="ARBA00023219"/>
    </source>
</evidence>
<keyword evidence="3" id="KW-0067">ATP-binding</keyword>
<protein>
    <submittedName>
        <fullName evidence="6">Archaeophage PsiM2, terminase large subunit</fullName>
    </submittedName>
</protein>
<gene>
    <name evidence="6" type="ORF">UFOVP92_21</name>
</gene>
<keyword evidence="1" id="KW-1188">Viral release from host cell</keyword>
<dbReference type="Pfam" id="PF17289">
    <property type="entry name" value="Terminase_6C"/>
    <property type="match status" value="1"/>
</dbReference>
<evidence type="ECO:0000313" key="6">
    <source>
        <dbReference type="EMBL" id="CAB4127528.1"/>
    </source>
</evidence>
<dbReference type="Gene3D" id="3.30.420.240">
    <property type="match status" value="1"/>
</dbReference>
<dbReference type="GO" id="GO:0005524">
    <property type="term" value="F:ATP binding"/>
    <property type="evidence" value="ECO:0007669"/>
    <property type="project" value="UniProtKB-KW"/>
</dbReference>
<sequence>MQELALTKSDWLGIERELCRRSLAEFAQRAWHVLEPGAELKWGWALDAICLHLEAVTDGRITRLLMNVPPGSMKSLLTGVIWPAWEWGPRDMPEKRFIGTAHEETLAIRDSRKCRDLIKSEWYQELWPLPLASDLDGKREFGNNRKGVRQARSFTSMTGVRGDRVILDDPSSADSANSETKLEATRIAFTETLPTRVNNDKSAIVVVMQRLNEKDVSGVILSMGLPYVHLCIPMRFEPARRCVTSIGWSDPRTYEGELMFPDRFGDEQVKELEKTLGSYGTAGQLQQRPSPRGGGIIKTPWFRYWTIMPKLEFRFITADTAQKTQEHNDFSVLQCWGRSVVGEAVLIDQLRGKWEAPELLIQARGFWYKHKDSHSTMLRSMMVEDKASGTGLVQTLRREGVSIVPVQRSRDKISRAHDAAPFIESGNVLLPQDAHWLSDLLDESASFPGGSHDDQLDPLFDAVAYVQRAPAKQGYDYENSAAKGASI</sequence>
<dbReference type="InterPro" id="IPR006517">
    <property type="entry name" value="Phage_terminase_lsu-like_C"/>
</dbReference>